<dbReference type="PIRSF" id="PIRSF015601">
    <property type="entry name" value="MTase_slr0722"/>
    <property type="match status" value="1"/>
</dbReference>
<name>A0ABW1UUE3_9LACO</name>
<evidence type="ECO:0000259" key="14">
    <source>
        <dbReference type="Pfam" id="PF20260"/>
    </source>
</evidence>
<evidence type="ECO:0000256" key="7">
    <source>
        <dbReference type="ARBA" id="ARBA00022603"/>
    </source>
</evidence>
<evidence type="ECO:0000256" key="5">
    <source>
        <dbReference type="ARBA" id="ARBA00022490"/>
    </source>
</evidence>
<reference evidence="16" key="1">
    <citation type="journal article" date="2019" name="Int. J. Syst. Evol. Microbiol.">
        <title>The Global Catalogue of Microorganisms (GCM) 10K type strain sequencing project: providing services to taxonomists for standard genome sequencing and annotation.</title>
        <authorList>
            <consortium name="The Broad Institute Genomics Platform"/>
            <consortium name="The Broad Institute Genome Sequencing Center for Infectious Disease"/>
            <person name="Wu L."/>
            <person name="Ma J."/>
        </authorList>
    </citation>
    <scope>NUCLEOTIDE SEQUENCE [LARGE SCALE GENOMIC DNA]</scope>
    <source>
        <strain evidence="16">CCM 8895</strain>
    </source>
</reference>
<proteinExistence type="inferred from homology"/>
<comment type="similarity">
    <text evidence="2 12">Belongs to the RNA methyltransferase RsmE family.</text>
</comment>
<evidence type="ECO:0000313" key="16">
    <source>
        <dbReference type="Proteomes" id="UP001596186"/>
    </source>
</evidence>
<keyword evidence="9 12" id="KW-0949">S-adenosyl-L-methionine</keyword>
<dbReference type="InterPro" id="IPR046887">
    <property type="entry name" value="RsmE_PUA-like"/>
</dbReference>
<dbReference type="EC" id="2.1.1.193" evidence="3 12"/>
<sequence length="250" mass="28358">MEQYFVNQIFTDESVIIEDTEIFKHVVTVLRHKISDQIYLVDESKSLYLATIENINKDEKTIKFQVAKSEKASTELPVEVTIACSLSKKDKIEWITQKATELGASKLIFFNSKYSIMHWKANVIEKKLIRLQEIAKNAAQQSKRRVIPEVTYLNDLALLNDDNSDLKFIAYEESAKQGETSTLVKSLEESVTNSIIGVFGPEGGFSPDEVELLNRNGYLSIGLGPRIMRAETAPLYFLSVLSYNYELSSK</sequence>
<evidence type="ECO:0000256" key="11">
    <source>
        <dbReference type="ARBA" id="ARBA00047944"/>
    </source>
</evidence>
<keyword evidence="8 12" id="KW-0808">Transferase</keyword>
<dbReference type="Pfam" id="PF04452">
    <property type="entry name" value="Methyltrans_RNA"/>
    <property type="match status" value="1"/>
</dbReference>
<feature type="domain" description="Ribosomal RNA small subunit methyltransferase E PUA-like" evidence="14">
    <location>
        <begin position="19"/>
        <end position="64"/>
    </location>
</feature>
<comment type="catalytic activity">
    <reaction evidence="11 12">
        <text>uridine(1498) in 16S rRNA + S-adenosyl-L-methionine = N(3)-methyluridine(1498) in 16S rRNA + S-adenosyl-L-homocysteine + H(+)</text>
        <dbReference type="Rhea" id="RHEA:42920"/>
        <dbReference type="Rhea" id="RHEA-COMP:10283"/>
        <dbReference type="Rhea" id="RHEA-COMP:10284"/>
        <dbReference type="ChEBI" id="CHEBI:15378"/>
        <dbReference type="ChEBI" id="CHEBI:57856"/>
        <dbReference type="ChEBI" id="CHEBI:59789"/>
        <dbReference type="ChEBI" id="CHEBI:65315"/>
        <dbReference type="ChEBI" id="CHEBI:74502"/>
        <dbReference type="EC" id="2.1.1.193"/>
    </reaction>
</comment>
<accession>A0ABW1UUE3</accession>
<dbReference type="Proteomes" id="UP001596186">
    <property type="component" value="Unassembled WGS sequence"/>
</dbReference>
<dbReference type="CDD" id="cd18084">
    <property type="entry name" value="RsmE-like"/>
    <property type="match status" value="1"/>
</dbReference>
<keyword evidence="6 12" id="KW-0698">rRNA processing</keyword>
<dbReference type="NCBIfam" id="TIGR00046">
    <property type="entry name" value="RsmE family RNA methyltransferase"/>
    <property type="match status" value="1"/>
</dbReference>
<dbReference type="SUPFAM" id="SSF88697">
    <property type="entry name" value="PUA domain-like"/>
    <property type="match status" value="1"/>
</dbReference>
<comment type="function">
    <text evidence="10 12">Specifically methylates the N3 position of the uracil ring of uridine 1498 (m3U1498) in 16S rRNA. Acts on the fully assembled 30S ribosomal subunit.</text>
</comment>
<protein>
    <recommendedName>
        <fullName evidence="4 12">Ribosomal RNA small subunit methyltransferase E</fullName>
        <ecNumber evidence="3 12">2.1.1.193</ecNumber>
    </recommendedName>
</protein>
<evidence type="ECO:0000256" key="8">
    <source>
        <dbReference type="ARBA" id="ARBA00022679"/>
    </source>
</evidence>
<evidence type="ECO:0000256" key="3">
    <source>
        <dbReference type="ARBA" id="ARBA00012328"/>
    </source>
</evidence>
<dbReference type="Gene3D" id="3.40.1280.10">
    <property type="match status" value="1"/>
</dbReference>
<evidence type="ECO:0000313" key="15">
    <source>
        <dbReference type="EMBL" id="MFC6322439.1"/>
    </source>
</evidence>
<keyword evidence="5 12" id="KW-0963">Cytoplasm</keyword>
<evidence type="ECO:0000256" key="4">
    <source>
        <dbReference type="ARBA" id="ARBA00013673"/>
    </source>
</evidence>
<dbReference type="InterPro" id="IPR006700">
    <property type="entry name" value="RsmE"/>
</dbReference>
<feature type="domain" description="Ribosomal RNA small subunit methyltransferase E methyltransferase" evidence="13">
    <location>
        <begin position="75"/>
        <end position="241"/>
    </location>
</feature>
<keyword evidence="16" id="KW-1185">Reference proteome</keyword>
<evidence type="ECO:0000256" key="12">
    <source>
        <dbReference type="PIRNR" id="PIRNR015601"/>
    </source>
</evidence>
<keyword evidence="7 12" id="KW-0489">Methyltransferase</keyword>
<dbReference type="RefSeq" id="WP_125591907.1">
    <property type="nucleotide sequence ID" value="NZ_JBHSSN010000002.1"/>
</dbReference>
<dbReference type="EMBL" id="JBHSSN010000002">
    <property type="protein sequence ID" value="MFC6322439.1"/>
    <property type="molecule type" value="Genomic_DNA"/>
</dbReference>
<evidence type="ECO:0000259" key="13">
    <source>
        <dbReference type="Pfam" id="PF04452"/>
    </source>
</evidence>
<gene>
    <name evidence="15" type="ORF">ACFP1F_01485</name>
</gene>
<evidence type="ECO:0000256" key="9">
    <source>
        <dbReference type="ARBA" id="ARBA00022691"/>
    </source>
</evidence>
<dbReference type="PANTHER" id="PTHR30027:SF3">
    <property type="entry name" value="16S RRNA (URACIL(1498)-N(3))-METHYLTRANSFERASE"/>
    <property type="match status" value="1"/>
</dbReference>
<evidence type="ECO:0000256" key="1">
    <source>
        <dbReference type="ARBA" id="ARBA00004496"/>
    </source>
</evidence>
<dbReference type="GO" id="GO:0008168">
    <property type="term" value="F:methyltransferase activity"/>
    <property type="evidence" value="ECO:0007669"/>
    <property type="project" value="UniProtKB-KW"/>
</dbReference>
<comment type="caution">
    <text evidence="15">The sequence shown here is derived from an EMBL/GenBank/DDBJ whole genome shotgun (WGS) entry which is preliminary data.</text>
</comment>
<dbReference type="PANTHER" id="PTHR30027">
    <property type="entry name" value="RIBOSOMAL RNA SMALL SUBUNIT METHYLTRANSFERASE E"/>
    <property type="match status" value="1"/>
</dbReference>
<evidence type="ECO:0000256" key="10">
    <source>
        <dbReference type="ARBA" id="ARBA00025699"/>
    </source>
</evidence>
<dbReference type="SUPFAM" id="SSF75217">
    <property type="entry name" value="alpha/beta knot"/>
    <property type="match status" value="1"/>
</dbReference>
<dbReference type="InterPro" id="IPR029028">
    <property type="entry name" value="Alpha/beta_knot_MTases"/>
</dbReference>
<organism evidence="15 16">
    <name type="scientific">Companilactobacillus baiquanensis</name>
    <dbReference type="NCBI Taxonomy" id="2486005"/>
    <lineage>
        <taxon>Bacteria</taxon>
        <taxon>Bacillati</taxon>
        <taxon>Bacillota</taxon>
        <taxon>Bacilli</taxon>
        <taxon>Lactobacillales</taxon>
        <taxon>Lactobacillaceae</taxon>
        <taxon>Companilactobacillus</taxon>
    </lineage>
</organism>
<evidence type="ECO:0000256" key="2">
    <source>
        <dbReference type="ARBA" id="ARBA00005528"/>
    </source>
</evidence>
<dbReference type="GO" id="GO:0032259">
    <property type="term" value="P:methylation"/>
    <property type="evidence" value="ECO:0007669"/>
    <property type="project" value="UniProtKB-KW"/>
</dbReference>
<dbReference type="InterPro" id="IPR015947">
    <property type="entry name" value="PUA-like_sf"/>
</dbReference>
<evidence type="ECO:0000256" key="6">
    <source>
        <dbReference type="ARBA" id="ARBA00022552"/>
    </source>
</evidence>
<dbReference type="Pfam" id="PF20260">
    <property type="entry name" value="PUA_4"/>
    <property type="match status" value="1"/>
</dbReference>
<dbReference type="InterPro" id="IPR046886">
    <property type="entry name" value="RsmE_MTase_dom"/>
</dbReference>
<dbReference type="InterPro" id="IPR029026">
    <property type="entry name" value="tRNA_m1G_MTases_N"/>
</dbReference>
<comment type="subcellular location">
    <subcellularLocation>
        <location evidence="1 12">Cytoplasm</location>
    </subcellularLocation>
</comment>